<evidence type="ECO:0000256" key="6">
    <source>
        <dbReference type="ARBA" id="ARBA00023004"/>
    </source>
</evidence>
<keyword evidence="5 9" id="KW-0560">Oxidoreductase</keyword>
<dbReference type="InterPro" id="IPR051395">
    <property type="entry name" value="Cytochrome_c_Peroxidase/MauG"/>
</dbReference>
<dbReference type="SUPFAM" id="SSF46626">
    <property type="entry name" value="Cytochrome c"/>
    <property type="match status" value="2"/>
</dbReference>
<dbReference type="PANTHER" id="PTHR30600">
    <property type="entry name" value="CYTOCHROME C PEROXIDASE-RELATED"/>
    <property type="match status" value="1"/>
</dbReference>
<evidence type="ECO:0000256" key="4">
    <source>
        <dbReference type="ARBA" id="ARBA00022729"/>
    </source>
</evidence>
<comment type="subcellular location">
    <subcellularLocation>
        <location evidence="1">Cell envelope</location>
    </subcellularLocation>
</comment>
<keyword evidence="4" id="KW-0732">Signal</keyword>
<name>A0A7L4ZN92_9FLAO</name>
<dbReference type="AlphaFoldDB" id="A0A7L4ZN92"/>
<organism evidence="9 10">
    <name type="scientific">Kordia antarctica</name>
    <dbReference type="NCBI Taxonomy" id="1218801"/>
    <lineage>
        <taxon>Bacteria</taxon>
        <taxon>Pseudomonadati</taxon>
        <taxon>Bacteroidota</taxon>
        <taxon>Flavobacteriia</taxon>
        <taxon>Flavobacteriales</taxon>
        <taxon>Flavobacteriaceae</taxon>
        <taxon>Kordia</taxon>
    </lineage>
</organism>
<dbReference type="Pfam" id="PF03150">
    <property type="entry name" value="CCP_MauG"/>
    <property type="match status" value="1"/>
</dbReference>
<evidence type="ECO:0000313" key="10">
    <source>
        <dbReference type="Proteomes" id="UP000464657"/>
    </source>
</evidence>
<dbReference type="GO" id="GO:0030313">
    <property type="term" value="C:cell envelope"/>
    <property type="evidence" value="ECO:0007669"/>
    <property type="project" value="UniProtKB-SubCell"/>
</dbReference>
<dbReference type="InterPro" id="IPR004852">
    <property type="entry name" value="Di-haem_cyt_c_peroxidsae"/>
</dbReference>
<evidence type="ECO:0000256" key="5">
    <source>
        <dbReference type="ARBA" id="ARBA00023002"/>
    </source>
</evidence>
<keyword evidence="6 7" id="KW-0408">Iron</keyword>
<keyword evidence="3 7" id="KW-0479">Metal-binding</keyword>
<dbReference type="GO" id="GO:0020037">
    <property type="term" value="F:heme binding"/>
    <property type="evidence" value="ECO:0007669"/>
    <property type="project" value="InterPro"/>
</dbReference>
<dbReference type="Gene3D" id="1.10.760.10">
    <property type="entry name" value="Cytochrome c-like domain"/>
    <property type="match status" value="2"/>
</dbReference>
<keyword evidence="9" id="KW-0575">Peroxidase</keyword>
<reference evidence="9 10" key="1">
    <citation type="journal article" date="2013" name="Int. J. Syst. Evol. Microbiol.">
        <title>Kordia antarctica sp. nov., isolated from Antarctic seawater.</title>
        <authorList>
            <person name="Baek K."/>
            <person name="Choi A."/>
            <person name="Kang I."/>
            <person name="Lee K."/>
            <person name="Cho J.C."/>
        </authorList>
    </citation>
    <scope>NUCLEOTIDE SEQUENCE [LARGE SCALE GENOMIC DNA]</scope>
    <source>
        <strain evidence="9 10">IMCC3317</strain>
    </source>
</reference>
<keyword evidence="2 7" id="KW-0349">Heme</keyword>
<dbReference type="EMBL" id="CP019288">
    <property type="protein sequence ID" value="QHI37947.1"/>
    <property type="molecule type" value="Genomic_DNA"/>
</dbReference>
<evidence type="ECO:0000256" key="2">
    <source>
        <dbReference type="ARBA" id="ARBA00022617"/>
    </source>
</evidence>
<evidence type="ECO:0000259" key="8">
    <source>
        <dbReference type="PROSITE" id="PS51007"/>
    </source>
</evidence>
<evidence type="ECO:0000256" key="1">
    <source>
        <dbReference type="ARBA" id="ARBA00004196"/>
    </source>
</evidence>
<dbReference type="EC" id="1.11.1.5" evidence="9"/>
<sequence>MLSFLYHHLTFDTLAIAMKFNYYAYILFVFLLASCKNEPYEEIPVEEAGEFSNVRLEFTIPSNFPPLIYDVEGNAPTETGFELGRRLFYEGRMASDNVVACGFCHIQEFAFTHHTHIISHGVDGALGSRNAQPLHNLAFQNEFTWDGAAMHLDLQPIIPITNELEMNETFTNVIAKLQSHPEYPRLFREAFENGEINSENILKALSQFMIMMVSSNSKYDKFRRNEGNVTLTANEAQGMELFGQKCASCHATDLFTDQSYRNNGLAIDSEFNDIGRARVTGLSEDNYKFKVPNLRNIEVTFPYMHDGRFQNLEQVLEHYRSGISDTENLDDIFRQADGTLGIPMTNEEKARIIDFLKTLTDADFVFDERFSEF</sequence>
<dbReference type="GO" id="GO:0004130">
    <property type="term" value="F:cytochrome-c peroxidase activity"/>
    <property type="evidence" value="ECO:0007669"/>
    <property type="project" value="UniProtKB-EC"/>
</dbReference>
<dbReference type="Proteomes" id="UP000464657">
    <property type="component" value="Chromosome"/>
</dbReference>
<dbReference type="InterPro" id="IPR036909">
    <property type="entry name" value="Cyt_c-like_dom_sf"/>
</dbReference>
<evidence type="ECO:0000256" key="3">
    <source>
        <dbReference type="ARBA" id="ARBA00022723"/>
    </source>
</evidence>
<feature type="domain" description="Cytochrome c" evidence="8">
    <location>
        <begin position="233"/>
        <end position="360"/>
    </location>
</feature>
<protein>
    <submittedName>
        <fullName evidence="9">Cytochrome c551 peroxidase</fullName>
        <ecNumber evidence="9">1.11.1.5</ecNumber>
    </submittedName>
</protein>
<accession>A0A7L4ZN92</accession>
<keyword evidence="10" id="KW-1185">Reference proteome</keyword>
<gene>
    <name evidence="9" type="primary">ccp</name>
    <name evidence="9" type="ORF">IMCC3317_33300</name>
</gene>
<evidence type="ECO:0000313" key="9">
    <source>
        <dbReference type="EMBL" id="QHI37947.1"/>
    </source>
</evidence>
<dbReference type="PANTHER" id="PTHR30600:SF10">
    <property type="entry name" value="BLL6722 PROTEIN"/>
    <property type="match status" value="1"/>
</dbReference>
<proteinExistence type="predicted"/>
<dbReference type="KEGG" id="kan:IMCC3317_33300"/>
<dbReference type="PROSITE" id="PS51007">
    <property type="entry name" value="CYTC"/>
    <property type="match status" value="1"/>
</dbReference>
<evidence type="ECO:0000256" key="7">
    <source>
        <dbReference type="PROSITE-ProRule" id="PRU00433"/>
    </source>
</evidence>
<dbReference type="GO" id="GO:0046872">
    <property type="term" value="F:metal ion binding"/>
    <property type="evidence" value="ECO:0007669"/>
    <property type="project" value="UniProtKB-KW"/>
</dbReference>
<dbReference type="GO" id="GO:0009055">
    <property type="term" value="F:electron transfer activity"/>
    <property type="evidence" value="ECO:0007669"/>
    <property type="project" value="InterPro"/>
</dbReference>
<dbReference type="InterPro" id="IPR009056">
    <property type="entry name" value="Cyt_c-like_dom"/>
</dbReference>